<dbReference type="EMBL" id="SEYY01015738">
    <property type="protein sequence ID" value="KAB7500005.1"/>
    <property type="molecule type" value="Genomic_DNA"/>
</dbReference>
<evidence type="ECO:0000313" key="2">
    <source>
        <dbReference type="Proteomes" id="UP000326759"/>
    </source>
</evidence>
<dbReference type="OrthoDB" id="10312095at2759"/>
<dbReference type="AlphaFoldDB" id="A0A5N5T1D1"/>
<organism evidence="1 2">
    <name type="scientific">Armadillidium nasatum</name>
    <dbReference type="NCBI Taxonomy" id="96803"/>
    <lineage>
        <taxon>Eukaryota</taxon>
        <taxon>Metazoa</taxon>
        <taxon>Ecdysozoa</taxon>
        <taxon>Arthropoda</taxon>
        <taxon>Crustacea</taxon>
        <taxon>Multicrustacea</taxon>
        <taxon>Malacostraca</taxon>
        <taxon>Eumalacostraca</taxon>
        <taxon>Peracarida</taxon>
        <taxon>Isopoda</taxon>
        <taxon>Oniscidea</taxon>
        <taxon>Crinocheta</taxon>
        <taxon>Armadillidiidae</taxon>
        <taxon>Armadillidium</taxon>
    </lineage>
</organism>
<dbReference type="Proteomes" id="UP000326759">
    <property type="component" value="Unassembled WGS sequence"/>
</dbReference>
<proteinExistence type="predicted"/>
<keyword evidence="2" id="KW-1185">Reference proteome</keyword>
<sequence length="163" mass="17805">MNLNPLILSKKLVFINVSFGTENGSPQDREGKFFKKYVGYYSKTTLLSVITRTKTAIFTCISATTTLAACSGRRRRALFEDLDLKSENLEDIDSSSLDSSKNDGAVKVPVEIVDREGRKITVMKSLYSTLEVHTTVFNTGTTLTASAICNIVNGQTVGNSCFG</sequence>
<evidence type="ECO:0000313" key="1">
    <source>
        <dbReference type="EMBL" id="KAB7500005.1"/>
    </source>
</evidence>
<accession>A0A5N5T1D1</accession>
<gene>
    <name evidence="1" type="ORF">Anas_13884</name>
</gene>
<comment type="caution">
    <text evidence="1">The sequence shown here is derived from an EMBL/GenBank/DDBJ whole genome shotgun (WGS) entry which is preliminary data.</text>
</comment>
<name>A0A5N5T1D1_9CRUS</name>
<protein>
    <submittedName>
        <fullName evidence="1">Uncharacterized protein</fullName>
    </submittedName>
</protein>
<reference evidence="1 2" key="1">
    <citation type="journal article" date="2019" name="PLoS Biol.">
        <title>Sex chromosomes control vertical transmission of feminizing Wolbachia symbionts in an isopod.</title>
        <authorList>
            <person name="Becking T."/>
            <person name="Chebbi M.A."/>
            <person name="Giraud I."/>
            <person name="Moumen B."/>
            <person name="Laverre T."/>
            <person name="Caubet Y."/>
            <person name="Peccoud J."/>
            <person name="Gilbert C."/>
            <person name="Cordaux R."/>
        </authorList>
    </citation>
    <scope>NUCLEOTIDE SEQUENCE [LARGE SCALE GENOMIC DNA]</scope>
    <source>
        <strain evidence="1">ANa2</strain>
        <tissue evidence="1">Whole body excluding digestive tract and cuticle</tissue>
    </source>
</reference>